<organism evidence="2 3">
    <name type="scientific">Leptospira johnsonii</name>
    <dbReference type="NCBI Taxonomy" id="1917820"/>
    <lineage>
        <taxon>Bacteria</taxon>
        <taxon>Pseudomonadati</taxon>
        <taxon>Spirochaetota</taxon>
        <taxon>Spirochaetia</taxon>
        <taxon>Leptospirales</taxon>
        <taxon>Leptospiraceae</taxon>
        <taxon>Leptospira</taxon>
    </lineage>
</organism>
<dbReference type="AlphaFoldDB" id="A0A2P2D0M5"/>
<comment type="caution">
    <text evidence="2">The sequence shown here is derived from an EMBL/GenBank/DDBJ whole genome shotgun (WGS) entry which is preliminary data.</text>
</comment>
<dbReference type="Pfam" id="PF01612">
    <property type="entry name" value="DNA_pol_A_exo1"/>
    <property type="match status" value="1"/>
</dbReference>
<reference evidence="2 3" key="1">
    <citation type="submission" date="2018-02" db="EMBL/GenBank/DDBJ databases">
        <title>Novel Leptospira species isolated from soil and water in Japan.</title>
        <authorList>
            <person name="Nakao R."/>
            <person name="Masuzawa T."/>
        </authorList>
    </citation>
    <scope>NUCLEOTIDE SEQUENCE [LARGE SCALE GENOMIC DNA]</scope>
    <source>
        <strain evidence="2 3">E8</strain>
    </source>
</reference>
<dbReference type="InterPro" id="IPR036397">
    <property type="entry name" value="RNaseH_sf"/>
</dbReference>
<dbReference type="Proteomes" id="UP000245076">
    <property type="component" value="Unassembled WGS sequence"/>
</dbReference>
<dbReference type="EMBL" id="BFAY01000007">
    <property type="protein sequence ID" value="GBF38180.1"/>
    <property type="molecule type" value="Genomic_DNA"/>
</dbReference>
<dbReference type="InterPro" id="IPR051086">
    <property type="entry name" value="RNase_D-like"/>
</dbReference>
<sequence>MEGPDFSCGPEIWFDYFGFMASNRANNKPDLFPGDLSEERLNEYLEDDHLAVDCEMMGLNPRRDRLCVVQICDSKNRVSLVQILPNQTEAPRLKKLFENPDIIKVFHFARMDTLFLRYRLGILTKGIFCTKIGSKLARTYTDRHGLKDIIREFFDETLDKKNQSSDWGAKTLTKDQIDYASGDVLFLISLSQKLTQILIREGRYELAQEAFQCLPVFNQIDWLQMENLFEH</sequence>
<feature type="domain" description="3'-5' exonuclease" evidence="1">
    <location>
        <begin position="32"/>
        <end position="199"/>
    </location>
</feature>
<evidence type="ECO:0000259" key="1">
    <source>
        <dbReference type="SMART" id="SM00474"/>
    </source>
</evidence>
<proteinExistence type="predicted"/>
<evidence type="ECO:0000313" key="3">
    <source>
        <dbReference type="Proteomes" id="UP000245076"/>
    </source>
</evidence>
<dbReference type="GO" id="GO:0008408">
    <property type="term" value="F:3'-5' exonuclease activity"/>
    <property type="evidence" value="ECO:0007669"/>
    <property type="project" value="InterPro"/>
</dbReference>
<gene>
    <name evidence="2" type="ORF">LPTSP1_11700</name>
</gene>
<dbReference type="SMART" id="SM00474">
    <property type="entry name" value="35EXOc"/>
    <property type="match status" value="1"/>
</dbReference>
<name>A0A2P2D0M5_9LEPT</name>
<dbReference type="PANTHER" id="PTHR47649:SF1">
    <property type="entry name" value="RIBONUCLEASE D"/>
    <property type="match status" value="1"/>
</dbReference>
<dbReference type="GO" id="GO:0003676">
    <property type="term" value="F:nucleic acid binding"/>
    <property type="evidence" value="ECO:0007669"/>
    <property type="project" value="InterPro"/>
</dbReference>
<keyword evidence="3" id="KW-1185">Reference proteome</keyword>
<dbReference type="GO" id="GO:0006139">
    <property type="term" value="P:nucleobase-containing compound metabolic process"/>
    <property type="evidence" value="ECO:0007669"/>
    <property type="project" value="InterPro"/>
</dbReference>
<accession>A0A2P2D0M5</accession>
<dbReference type="InterPro" id="IPR002562">
    <property type="entry name" value="3'-5'_exonuclease_dom"/>
</dbReference>
<evidence type="ECO:0000313" key="2">
    <source>
        <dbReference type="EMBL" id="GBF38180.1"/>
    </source>
</evidence>
<dbReference type="PANTHER" id="PTHR47649">
    <property type="entry name" value="RIBONUCLEASE D"/>
    <property type="match status" value="1"/>
</dbReference>
<dbReference type="CDD" id="cd06142">
    <property type="entry name" value="RNaseD_exo"/>
    <property type="match status" value="1"/>
</dbReference>
<dbReference type="Gene3D" id="3.30.420.10">
    <property type="entry name" value="Ribonuclease H-like superfamily/Ribonuclease H"/>
    <property type="match status" value="1"/>
</dbReference>
<dbReference type="InterPro" id="IPR012337">
    <property type="entry name" value="RNaseH-like_sf"/>
</dbReference>
<dbReference type="SUPFAM" id="SSF53098">
    <property type="entry name" value="Ribonuclease H-like"/>
    <property type="match status" value="1"/>
</dbReference>
<protein>
    <submittedName>
        <fullName evidence="2">Ribonuclease D</fullName>
    </submittedName>
</protein>